<dbReference type="NCBIfam" id="NF040700">
    <property type="entry name" value="VPA1262_N_dom"/>
    <property type="match status" value="1"/>
</dbReference>
<evidence type="ECO:0000313" key="2">
    <source>
        <dbReference type="Proteomes" id="UP001207742"/>
    </source>
</evidence>
<dbReference type="RefSeq" id="WP_264727244.1">
    <property type="nucleotide sequence ID" value="NZ_JAPDNR010000001.1"/>
</dbReference>
<dbReference type="Proteomes" id="UP001207742">
    <property type="component" value="Unassembled WGS sequence"/>
</dbReference>
<sequence length="521" mass="60447">MDLLEEIMPFYTKAMRTAIVAEDVVTKKWYHVFSVIELLPEEFLPYKIPDQTWYKYRTIRPKLEGKWDIYKLNLVVEEMADVGKAIEYFKNPLQQGKAVDITDHFINGKFSMEPAGASPLVLPSNIYTTEGVGAILPKRDSGLLVWTQIDTDRVVQQKFQQTTGKEKEIISKLTSEWLGFDLFTFPEHIGNMYLSLPNPYFRKLNFTHQSNPEGIIYNLLLRQGIKNELLSIHITDWHGDEIAFDGTFDINEKIGFLNLPHKPGMIETRVYNKSKHLIAMLPKAAFIHRINFGVSIGHSKLKINREGENPVIIQKYSTEQTVKVGDAEQLNETYYFKTGEKSRQFQRHQRRNEFHFFAAGQTEVDKVETKTKARKIVKEIINQAKDSCYLVDPYFMVNDLIEYAYQIKNISVTLRILNCKGKDFVNKEEAQKLYDAIEEYNKKPYQKIECKMLMGSTLHDRFIITDTNAYFLGTSFAEIGKRAGCIGKIPNSSDLQVVDQVEKWFWKESVTLMEYINSKEL</sequence>
<evidence type="ECO:0000313" key="1">
    <source>
        <dbReference type="EMBL" id="MCW3482655.1"/>
    </source>
</evidence>
<gene>
    <name evidence="1" type="ORF">OL497_02045</name>
</gene>
<organism evidence="1 2">
    <name type="scientific">Chitinophaga nivalis</name>
    <dbReference type="NCBI Taxonomy" id="2991709"/>
    <lineage>
        <taxon>Bacteria</taxon>
        <taxon>Pseudomonadati</taxon>
        <taxon>Bacteroidota</taxon>
        <taxon>Chitinophagia</taxon>
        <taxon>Chitinophagales</taxon>
        <taxon>Chitinophagaceae</taxon>
        <taxon>Chitinophaga</taxon>
    </lineage>
</organism>
<comment type="caution">
    <text evidence="1">The sequence shown here is derived from an EMBL/GenBank/DDBJ whole genome shotgun (WGS) entry which is preliminary data.</text>
</comment>
<proteinExistence type="predicted"/>
<reference evidence="1 2" key="1">
    <citation type="submission" date="2022-10" db="EMBL/GenBank/DDBJ databases">
        <title>Chitinophaga nivalis PC15 sp. nov., isolated from Pyeongchang county, South Korea.</title>
        <authorList>
            <person name="Trinh H.N."/>
        </authorList>
    </citation>
    <scope>NUCLEOTIDE SEQUENCE [LARGE SCALE GENOMIC DNA]</scope>
    <source>
        <strain evidence="1 2">PC14</strain>
    </source>
</reference>
<accession>A0ABT3IFC7</accession>
<protein>
    <submittedName>
        <fullName evidence="1">VPA1262 family N-terminal domain-containing protein</fullName>
    </submittedName>
</protein>
<dbReference type="EMBL" id="JAPDNS010000001">
    <property type="protein sequence ID" value="MCW3482655.1"/>
    <property type="molecule type" value="Genomic_DNA"/>
</dbReference>
<name>A0ABT3IFC7_9BACT</name>
<keyword evidence="2" id="KW-1185">Reference proteome</keyword>